<name>A0A2J6X6Y1_9BACT</name>
<dbReference type="EMBL" id="PNIX01000185">
    <property type="protein sequence ID" value="PMP82680.1"/>
    <property type="molecule type" value="Genomic_DNA"/>
</dbReference>
<evidence type="ECO:0000313" key="1">
    <source>
        <dbReference type="EMBL" id="PMP82680.1"/>
    </source>
</evidence>
<protein>
    <submittedName>
        <fullName evidence="1">Uncharacterized protein</fullName>
    </submittedName>
</protein>
<gene>
    <name evidence="1" type="ORF">C0175_03235</name>
</gene>
<accession>A0A2J6X6Y1</accession>
<reference evidence="1 2" key="1">
    <citation type="submission" date="2018-01" db="EMBL/GenBank/DDBJ databases">
        <title>Metagenomic assembled genomes from two thermal pools in the Uzon Caldera, Kamchatka, Russia.</title>
        <authorList>
            <person name="Wilkins L."/>
            <person name="Ettinger C."/>
        </authorList>
    </citation>
    <scope>NUCLEOTIDE SEQUENCE [LARGE SCALE GENOMIC DNA]</scope>
    <source>
        <strain evidence="1">ARK-10</strain>
    </source>
</reference>
<sequence>MEEYLIQRTTLVSVLAEVIVNGNWSYINANGNIEISPHYDTTNYSAKILQLFCLMENIAMLIKKETL</sequence>
<dbReference type="Proteomes" id="UP000236910">
    <property type="component" value="Unassembled WGS sequence"/>
</dbReference>
<organism evidence="1 2">
    <name type="scientific">Caldisericum exile</name>
    <dbReference type="NCBI Taxonomy" id="693075"/>
    <lineage>
        <taxon>Bacteria</taxon>
        <taxon>Pseudomonadati</taxon>
        <taxon>Caldisericota/Cryosericota group</taxon>
        <taxon>Caldisericota</taxon>
        <taxon>Caldisericia</taxon>
        <taxon>Caldisericales</taxon>
        <taxon>Caldisericaceae</taxon>
        <taxon>Caldisericum</taxon>
    </lineage>
</organism>
<proteinExistence type="predicted"/>
<evidence type="ECO:0000313" key="2">
    <source>
        <dbReference type="Proteomes" id="UP000236910"/>
    </source>
</evidence>
<comment type="caution">
    <text evidence="1">The sequence shown here is derived from an EMBL/GenBank/DDBJ whole genome shotgun (WGS) entry which is preliminary data.</text>
</comment>
<dbReference type="AlphaFoldDB" id="A0A2J6X6Y1"/>